<organism evidence="7 8">
    <name type="scientific">Subtercola vilae</name>
    <dbReference type="NCBI Taxonomy" id="2056433"/>
    <lineage>
        <taxon>Bacteria</taxon>
        <taxon>Bacillati</taxon>
        <taxon>Actinomycetota</taxon>
        <taxon>Actinomycetes</taxon>
        <taxon>Micrococcales</taxon>
        <taxon>Microbacteriaceae</taxon>
        <taxon>Subtercola</taxon>
    </lineage>
</organism>
<sequence length="227" mass="24583">MPAPRQTKPRERLKRDDLAAGALALADREGLEAVTIRRLAADNMVTPMALYWHFSDKDALFDAIAERIYAEITLPALPEAGGLAWHEDLHAVLTAALDALRAHPLAVMIVAPAIMKSEAGLELAERTIGLLRAAGFSAASAAQTGMFLLCSLVNLVDIEPGSDRRLDSDTQAAHLRSKRAQLESLDPKRFASVLETAEFFLFCPSEDEYFSRGIDFLVAGAQGTLPA</sequence>
<dbReference type="Pfam" id="PF00440">
    <property type="entry name" value="TetR_N"/>
    <property type="match status" value="1"/>
</dbReference>
<gene>
    <name evidence="7" type="ORF">D4765_08410</name>
</gene>
<dbReference type="InterPro" id="IPR004111">
    <property type="entry name" value="Repressor_TetR_C"/>
</dbReference>
<evidence type="ECO:0000256" key="1">
    <source>
        <dbReference type="ARBA" id="ARBA00022491"/>
    </source>
</evidence>
<keyword evidence="1" id="KW-0678">Repressor</keyword>
<dbReference type="InterPro" id="IPR001647">
    <property type="entry name" value="HTH_TetR"/>
</dbReference>
<protein>
    <submittedName>
        <fullName evidence="7">TetR/AcrR family transcriptional regulator</fullName>
    </submittedName>
</protein>
<dbReference type="GO" id="GO:0045892">
    <property type="term" value="P:negative regulation of DNA-templated transcription"/>
    <property type="evidence" value="ECO:0007669"/>
    <property type="project" value="InterPro"/>
</dbReference>
<keyword evidence="2" id="KW-0805">Transcription regulation</keyword>
<dbReference type="InterPro" id="IPR036271">
    <property type="entry name" value="Tet_transcr_reg_TetR-rel_C_sf"/>
</dbReference>
<evidence type="ECO:0000256" key="2">
    <source>
        <dbReference type="ARBA" id="ARBA00023015"/>
    </source>
</evidence>
<evidence type="ECO:0000256" key="3">
    <source>
        <dbReference type="ARBA" id="ARBA00023125"/>
    </source>
</evidence>
<dbReference type="Gene3D" id="1.10.357.10">
    <property type="entry name" value="Tetracycline Repressor, domain 2"/>
    <property type="match status" value="1"/>
</dbReference>
<reference evidence="7 8" key="1">
    <citation type="journal article" date="2019" name="Microorganisms">
        <title>Systematic Affiliation and Genome Analysis of Subtercola vilae DB165(T) with Particular Emphasis on Cold Adaptation of an Isolate from a High-Altitude Cold Volcano Lake.</title>
        <authorList>
            <person name="Villalobos A.S."/>
            <person name="Wiese J."/>
            <person name="Imhoff J.F."/>
            <person name="Dorador C."/>
            <person name="Keller A."/>
            <person name="Hentschel U."/>
        </authorList>
    </citation>
    <scope>NUCLEOTIDE SEQUENCE [LARGE SCALE GENOMIC DNA]</scope>
    <source>
        <strain evidence="7 8">DB165</strain>
    </source>
</reference>
<name>A0A4T2C0E9_9MICO</name>
<dbReference type="Proteomes" id="UP000306192">
    <property type="component" value="Unassembled WGS sequence"/>
</dbReference>
<comment type="caution">
    <text evidence="7">The sequence shown here is derived from an EMBL/GenBank/DDBJ whole genome shotgun (WGS) entry which is preliminary data.</text>
</comment>
<dbReference type="OrthoDB" id="329481at2"/>
<dbReference type="AlphaFoldDB" id="A0A4T2C0E9"/>
<dbReference type="SUPFAM" id="SSF46689">
    <property type="entry name" value="Homeodomain-like"/>
    <property type="match status" value="1"/>
</dbReference>
<dbReference type="PANTHER" id="PTHR30055">
    <property type="entry name" value="HTH-TYPE TRANSCRIPTIONAL REGULATOR RUTR"/>
    <property type="match status" value="1"/>
</dbReference>
<evidence type="ECO:0000256" key="4">
    <source>
        <dbReference type="ARBA" id="ARBA00023163"/>
    </source>
</evidence>
<dbReference type="PANTHER" id="PTHR30055:SF151">
    <property type="entry name" value="TRANSCRIPTIONAL REGULATORY PROTEIN"/>
    <property type="match status" value="1"/>
</dbReference>
<dbReference type="PRINTS" id="PR00400">
    <property type="entry name" value="TETREPRESSOR"/>
</dbReference>
<evidence type="ECO:0000313" key="8">
    <source>
        <dbReference type="Proteomes" id="UP000306192"/>
    </source>
</evidence>
<dbReference type="SUPFAM" id="SSF48498">
    <property type="entry name" value="Tetracyclin repressor-like, C-terminal domain"/>
    <property type="match status" value="1"/>
</dbReference>
<dbReference type="InterPro" id="IPR050109">
    <property type="entry name" value="HTH-type_TetR-like_transc_reg"/>
</dbReference>
<keyword evidence="8" id="KW-1185">Reference proteome</keyword>
<dbReference type="RefSeq" id="WP_136641841.1">
    <property type="nucleotide sequence ID" value="NZ_QYRT01000012.1"/>
</dbReference>
<dbReference type="PROSITE" id="PS50977">
    <property type="entry name" value="HTH_TETR_2"/>
    <property type="match status" value="1"/>
</dbReference>
<feature type="domain" description="HTH tetR-type" evidence="6">
    <location>
        <begin position="12"/>
        <end position="72"/>
    </location>
</feature>
<keyword evidence="3 5" id="KW-0238">DNA-binding</keyword>
<evidence type="ECO:0000313" key="7">
    <source>
        <dbReference type="EMBL" id="TIH37417.1"/>
    </source>
</evidence>
<evidence type="ECO:0000256" key="5">
    <source>
        <dbReference type="PROSITE-ProRule" id="PRU00335"/>
    </source>
</evidence>
<dbReference type="GO" id="GO:0000976">
    <property type="term" value="F:transcription cis-regulatory region binding"/>
    <property type="evidence" value="ECO:0007669"/>
    <property type="project" value="TreeGrafter"/>
</dbReference>
<dbReference type="GO" id="GO:0046677">
    <property type="term" value="P:response to antibiotic"/>
    <property type="evidence" value="ECO:0007669"/>
    <property type="project" value="InterPro"/>
</dbReference>
<proteinExistence type="predicted"/>
<dbReference type="InterPro" id="IPR009057">
    <property type="entry name" value="Homeodomain-like_sf"/>
</dbReference>
<dbReference type="GO" id="GO:0003700">
    <property type="term" value="F:DNA-binding transcription factor activity"/>
    <property type="evidence" value="ECO:0007669"/>
    <property type="project" value="TreeGrafter"/>
</dbReference>
<feature type="DNA-binding region" description="H-T-H motif" evidence="5">
    <location>
        <begin position="35"/>
        <end position="54"/>
    </location>
</feature>
<dbReference type="Pfam" id="PF02909">
    <property type="entry name" value="TetR_C_1"/>
    <property type="match status" value="1"/>
</dbReference>
<keyword evidence="4" id="KW-0804">Transcription</keyword>
<dbReference type="InterPro" id="IPR003012">
    <property type="entry name" value="Tet_transcr_reg_TetR"/>
</dbReference>
<evidence type="ECO:0000259" key="6">
    <source>
        <dbReference type="PROSITE" id="PS50977"/>
    </source>
</evidence>
<accession>A0A4T2C0E9</accession>
<dbReference type="EMBL" id="QYRT01000012">
    <property type="protein sequence ID" value="TIH37417.1"/>
    <property type="molecule type" value="Genomic_DNA"/>
</dbReference>